<keyword evidence="1" id="KW-0472">Membrane</keyword>
<accession>A0A1I7TBA0</accession>
<organism evidence="2 3">
    <name type="scientific">Caenorhabditis tropicalis</name>
    <dbReference type="NCBI Taxonomy" id="1561998"/>
    <lineage>
        <taxon>Eukaryota</taxon>
        <taxon>Metazoa</taxon>
        <taxon>Ecdysozoa</taxon>
        <taxon>Nematoda</taxon>
        <taxon>Chromadorea</taxon>
        <taxon>Rhabditida</taxon>
        <taxon>Rhabditina</taxon>
        <taxon>Rhabditomorpha</taxon>
        <taxon>Rhabditoidea</taxon>
        <taxon>Rhabditidae</taxon>
        <taxon>Peloderinae</taxon>
        <taxon>Caenorhabditis</taxon>
    </lineage>
</organism>
<proteinExistence type="predicted"/>
<keyword evidence="1" id="KW-1133">Transmembrane helix</keyword>
<keyword evidence="1" id="KW-0812">Transmembrane</keyword>
<reference evidence="3" key="1">
    <citation type="submission" date="2016-11" db="UniProtKB">
        <authorList>
            <consortium name="WormBaseParasite"/>
        </authorList>
    </citation>
    <scope>IDENTIFICATION</scope>
</reference>
<dbReference type="Proteomes" id="UP000095282">
    <property type="component" value="Unplaced"/>
</dbReference>
<dbReference type="STRING" id="1561998.A0A1I7TBA0"/>
<dbReference type="GO" id="GO:0050658">
    <property type="term" value="P:RNA transport"/>
    <property type="evidence" value="ECO:0007669"/>
    <property type="project" value="InterPro"/>
</dbReference>
<keyword evidence="2" id="KW-1185">Reference proteome</keyword>
<feature type="transmembrane region" description="Helical" evidence="1">
    <location>
        <begin position="19"/>
        <end position="38"/>
    </location>
</feature>
<evidence type="ECO:0000256" key="1">
    <source>
        <dbReference type="SAM" id="Phobius"/>
    </source>
</evidence>
<name>A0A1I7TBA0_9PELO</name>
<dbReference type="Pfam" id="PF17204">
    <property type="entry name" value="Sid-5"/>
    <property type="match status" value="1"/>
</dbReference>
<dbReference type="InterPro" id="IPR033759">
    <property type="entry name" value="Sid-5"/>
</dbReference>
<sequence>MVSKNCGKNLHTCQWERDIFFILFVLLVLFNIGQVVYWKRAKIYRLLRRGANQIPDEDDDQPIIGIRD</sequence>
<dbReference type="GO" id="GO:0005770">
    <property type="term" value="C:late endosome"/>
    <property type="evidence" value="ECO:0007669"/>
    <property type="project" value="InterPro"/>
</dbReference>
<dbReference type="WBParaSite" id="Csp11.Scaffold570.g4248.t1">
    <property type="protein sequence ID" value="Csp11.Scaffold570.g4248.t1"/>
    <property type="gene ID" value="Csp11.Scaffold570.g4248"/>
</dbReference>
<dbReference type="GO" id="GO:0035194">
    <property type="term" value="P:regulatory ncRNA-mediated post-transcriptional gene silencing"/>
    <property type="evidence" value="ECO:0007669"/>
    <property type="project" value="InterPro"/>
</dbReference>
<dbReference type="AlphaFoldDB" id="A0A1I7TBA0"/>
<evidence type="ECO:0000313" key="3">
    <source>
        <dbReference type="WBParaSite" id="Csp11.Scaffold570.g4248.t1"/>
    </source>
</evidence>
<evidence type="ECO:0000313" key="2">
    <source>
        <dbReference type="Proteomes" id="UP000095282"/>
    </source>
</evidence>
<protein>
    <submittedName>
        <fullName evidence="3">Protein Vpu</fullName>
    </submittedName>
</protein>
<dbReference type="eggNOG" id="ENOG502TJ0V">
    <property type="taxonomic scope" value="Eukaryota"/>
</dbReference>